<proteinExistence type="predicted"/>
<evidence type="ECO:0000313" key="2">
    <source>
        <dbReference type="Proteomes" id="UP001327560"/>
    </source>
</evidence>
<evidence type="ECO:0000313" key="1">
    <source>
        <dbReference type="EMBL" id="WOL20349.1"/>
    </source>
</evidence>
<organism evidence="1 2">
    <name type="scientific">Canna indica</name>
    <name type="common">Indian-shot</name>
    <dbReference type="NCBI Taxonomy" id="4628"/>
    <lineage>
        <taxon>Eukaryota</taxon>
        <taxon>Viridiplantae</taxon>
        <taxon>Streptophyta</taxon>
        <taxon>Embryophyta</taxon>
        <taxon>Tracheophyta</taxon>
        <taxon>Spermatophyta</taxon>
        <taxon>Magnoliopsida</taxon>
        <taxon>Liliopsida</taxon>
        <taxon>Zingiberales</taxon>
        <taxon>Cannaceae</taxon>
        <taxon>Canna</taxon>
    </lineage>
</organism>
<dbReference type="AlphaFoldDB" id="A0AAQ3L4N1"/>
<protein>
    <submittedName>
        <fullName evidence="1">Uncharacterized protein</fullName>
    </submittedName>
</protein>
<gene>
    <name evidence="1" type="ORF">Cni_G29154</name>
</gene>
<accession>A0AAQ3L4N1</accession>
<reference evidence="1 2" key="1">
    <citation type="submission" date="2023-10" db="EMBL/GenBank/DDBJ databases">
        <title>Chromosome-scale genome assembly provides insights into flower coloration mechanisms of Canna indica.</title>
        <authorList>
            <person name="Li C."/>
        </authorList>
    </citation>
    <scope>NUCLEOTIDE SEQUENCE [LARGE SCALE GENOMIC DNA]</scope>
    <source>
        <tissue evidence="1">Flower</tissue>
    </source>
</reference>
<dbReference type="EMBL" id="CP136898">
    <property type="protein sequence ID" value="WOL20349.1"/>
    <property type="molecule type" value="Genomic_DNA"/>
</dbReference>
<dbReference type="Proteomes" id="UP001327560">
    <property type="component" value="Chromosome 9"/>
</dbReference>
<sequence>MIESRFKSDNSILNPKPKKHLGLCDNRLEEEEIIAGSSKSNEERLIEADEEKKRGKGLLPQMKKTTGDAQRSCLGRSQRFKRMREEKCCDKVGHNEGNCPLRRSMVQGGKTDMIVETEDKYLGPWIQVQRRKRSNFRMENKKSSELSNSFQVLNNPTFEYFKVSKGGAGKVETMVIDKKEITKKEHREE</sequence>
<keyword evidence="2" id="KW-1185">Reference proteome</keyword>
<name>A0AAQ3L4N1_9LILI</name>